<keyword evidence="2" id="KW-0344">Guanine-nucleotide releasing factor</keyword>
<dbReference type="InterPro" id="IPR026791">
    <property type="entry name" value="DOCK"/>
</dbReference>
<dbReference type="GO" id="GO:1903905">
    <property type="term" value="P:positive regulation of establishment of T cell polarity"/>
    <property type="evidence" value="ECO:0007669"/>
    <property type="project" value="TreeGrafter"/>
</dbReference>
<organism evidence="6 7">
    <name type="scientific">Terrapene triunguis</name>
    <name type="common">Three-toed box turtle</name>
    <dbReference type="NCBI Taxonomy" id="2587831"/>
    <lineage>
        <taxon>Eukaryota</taxon>
        <taxon>Metazoa</taxon>
        <taxon>Chordata</taxon>
        <taxon>Craniata</taxon>
        <taxon>Vertebrata</taxon>
        <taxon>Euteleostomi</taxon>
        <taxon>Archelosauria</taxon>
        <taxon>Testudinata</taxon>
        <taxon>Testudines</taxon>
        <taxon>Cryptodira</taxon>
        <taxon>Durocryptodira</taxon>
        <taxon>Testudinoidea</taxon>
        <taxon>Emydidae</taxon>
        <taxon>Terrapene</taxon>
    </lineage>
</organism>
<dbReference type="InterPro" id="IPR043161">
    <property type="entry name" value="DOCK_C_lobe_A"/>
</dbReference>
<dbReference type="FunFam" id="1.20.58.740:FF:000002">
    <property type="entry name" value="Dedicator of cytokinesis protein 7"/>
    <property type="match status" value="1"/>
</dbReference>
<dbReference type="InterPro" id="IPR027357">
    <property type="entry name" value="DOCKER_dom"/>
</dbReference>
<evidence type="ECO:0000313" key="6">
    <source>
        <dbReference type="Ensembl" id="ENSTMTP00000021256.1"/>
    </source>
</evidence>
<dbReference type="InterPro" id="IPR016024">
    <property type="entry name" value="ARM-type_fold"/>
</dbReference>
<dbReference type="Pfam" id="PF14429">
    <property type="entry name" value="DOCK-C2"/>
    <property type="match status" value="1"/>
</dbReference>
<dbReference type="PANTHER" id="PTHR23317:SF74">
    <property type="entry name" value="DEDICATOR OF CYTOKINESIS PROTEIN 8"/>
    <property type="match status" value="1"/>
</dbReference>
<evidence type="ECO:0000259" key="5">
    <source>
        <dbReference type="PROSITE" id="PS51651"/>
    </source>
</evidence>
<sequence>QDWRKRGTPFQSCVSLQQEAPRPLNVLCDETGRTTLTSCDFNLRSLQPDPRLENLLQHVSVEDFERQNEEARRANRHAELFALYPAMDEVSSETFNMLLMLCVSFLNRFDIEIEPLFACIALYDVKERKKISENFHCDLNSEQFKGFLRSHTPCIDSSSQARSAVFSVTYPSSDIYLVVKIEKVLQQGEIGDCAEPYMILKESEGGKSKEKVEKLKAQAESFCQRLGRYRMPFAWAPISLTNFFNFSTLEREMSETESLNGNRKGTTGDRRTTMLQARRLSERSLNSEDNYAVSNFKATTLTVNTFIKQEGDRLSDEDLFKFLTDYKRSSSLQRRVKSIPGSLKLEISPASEVLSCCLTPELLQVKPFPENRSRPQKEILEFPVREVYVPHTVYRNLLYVYPQRLNFANRLASARNITIKIQFMCGEDATCAMPIIFGKSSGPEFLQEMYTAITYHNKSPDFYEEVKIKLPAKLTEKHHLLFTFYHISCQPKQGACVETLLGYSWLPILLNDRLQTGHYCLPVALDKLPLNYSMHSPEKVPSQSPPIKWVEGHKGVFNVEVQAVSSIHTQDNHLEKFFTLCHSLESQVTFPIRLMEQKITEATLEHELKLSIICLNSSRLEPLVLFLHLVLEKLFQLAVKPMVIAGQTANFSQFAFESVVAIVNSLHNSKDLSKDQHGRNCLLASYVYYVFRLPEPQRDIARLGILVSRYYTFGRTTAVSVGSRLLQSRVMSCSNPDIHGTQTATDEEVKNIMSSKVREEKKHFHEELALQMVVSTGMVRETVFKYAWFFFELLIKSMAQYVHNMDKQDTLRRSRFSDRFKDDITTIVNVVTSEIAALLVKAQKETEHAEKINISLAFFLYDLLSLMDRGFVFNLIRHYCNQLSNKLNTLPTLISMRLEFLRILCSHEHYLNLNLFFMTSVSAPASPSPSLSSQVGITQSDQKIASMFDLSADYRQQHFLAGLLFTELAAALDTEAEGKAISAVHSLLSSHDLDRRCLKPEVKVKIAALYLPLVGIILDALPQLYDFTEARSGKGRTGSPDEDQESTNAINQSVAWAIAGNQFNLIRSSGAPLSSLPYKQYNTLSPDTTRNLLICFLWIMKNAEQSLIRKWIADLPSMQLNRILDLLFICVSCFEYKILLYDLISKSRSPLCALILLTYVALLGNDRFPGLNENLRWRKEQTQWRQANERLDKTKAELDQEALISGNLATEANLIILDMQENIIQASSAVDCKDNLLGGVLKVLVNSLSCDQSTTYLTHCFATLRALIAKFGDLLFEEEMEQCADLCQRVLHHCSSSIDITRIQACATLYLLMRHSFSSISNFARVKMQVTMSLASLVGKSSDFNEEYLRRSLRTILAYAEEDMDMQPTLFPVQVKELLRNLNSILSDTVKMREFQEDPEMLMDLMYRIAKGYQTSPDLRLTWLQNMAEKHAKKKCYTEAAMCLVHAAALVAEYLSMLEDHKYLPVGSVSFQNISSNVLEESAVSDDILSPDEDGICSGRYFSESGLVGLLEQAAELFSTGGLYETVNEVYKIVIPILEAHRDFRKLTSTHSKLQKAFDSIINKGQKRMFGTYFRVGFYGSKFGDLDEQEFVYKEPAITKLPEISHRLEGFYGQCFGEDAVEVIKDSTPVDRSKLHPNKAYIQITFVEPYFDEYEMKDRVTYFEKNFSLRRFMYTTPFTLDGRPRGDLREQYKRNTILTTMHAFPYVKTRINVIQKEEFILTPIEVAIEDMQKKTLELAVATNQEPPDAKMLQMVLQGSVGATVNQGPLEVAQVFLAEIPADPKLYRHHNKLRLCFKEFIMRCGEAVEKNKRLITADQREYQLELKKNYNKLKENLRPMIERKIPELYKPIVKVHSTTRDSFRNSSFKKYEAHSSQNI</sequence>
<evidence type="ECO:0000256" key="3">
    <source>
        <dbReference type="PROSITE-ProRule" id="PRU00983"/>
    </source>
</evidence>
<feature type="domain" description="DOCKER" evidence="5">
    <location>
        <begin position="1411"/>
        <end position="1845"/>
    </location>
</feature>
<evidence type="ECO:0000313" key="7">
    <source>
        <dbReference type="Proteomes" id="UP000472274"/>
    </source>
</evidence>
<dbReference type="InterPro" id="IPR027007">
    <property type="entry name" value="C2_DOCK-type_domain"/>
</dbReference>
<feature type="domain" description="C2 DOCK-type" evidence="4">
    <location>
        <begin position="395"/>
        <end position="564"/>
    </location>
</feature>
<dbReference type="FunFam" id="1.25.40.410:FF:000002">
    <property type="entry name" value="Dedicator of cytokinesis protein 7"/>
    <property type="match status" value="1"/>
</dbReference>
<dbReference type="PROSITE" id="PS51651">
    <property type="entry name" value="DOCKER"/>
    <property type="match status" value="1"/>
</dbReference>
<reference evidence="6" key="2">
    <citation type="submission" date="2025-09" db="UniProtKB">
        <authorList>
            <consortium name="Ensembl"/>
        </authorList>
    </citation>
    <scope>IDENTIFICATION</scope>
</reference>
<dbReference type="InterPro" id="IPR035892">
    <property type="entry name" value="C2_domain_sf"/>
</dbReference>
<dbReference type="GeneTree" id="ENSGT00940000155876"/>
<dbReference type="GO" id="GO:0005085">
    <property type="term" value="F:guanyl-nucleotide exchange factor activity"/>
    <property type="evidence" value="ECO:0007669"/>
    <property type="project" value="UniProtKB-KW"/>
</dbReference>
<dbReference type="Pfam" id="PF20421">
    <property type="entry name" value="DHR-2_Lobe_C"/>
    <property type="match status" value="1"/>
</dbReference>
<dbReference type="GO" id="GO:0031252">
    <property type="term" value="C:cell leading edge"/>
    <property type="evidence" value="ECO:0007669"/>
    <property type="project" value="TreeGrafter"/>
</dbReference>
<dbReference type="InterPro" id="IPR046769">
    <property type="entry name" value="DOCKER_Lobe_A"/>
</dbReference>
<dbReference type="InterPro" id="IPR046773">
    <property type="entry name" value="DOCKER_Lobe_C"/>
</dbReference>
<dbReference type="Gene3D" id="1.25.40.410">
    <property type="match status" value="1"/>
</dbReference>
<reference evidence="6" key="1">
    <citation type="submission" date="2025-08" db="UniProtKB">
        <authorList>
            <consortium name="Ensembl"/>
        </authorList>
    </citation>
    <scope>IDENTIFICATION</scope>
</reference>
<dbReference type="PANTHER" id="PTHR23317">
    <property type="entry name" value="DEDICATOR OF CYTOKINESIS DOCK"/>
    <property type="match status" value="1"/>
</dbReference>
<dbReference type="InterPro" id="IPR037808">
    <property type="entry name" value="C2_Dock-C"/>
</dbReference>
<dbReference type="Ensembl" id="ENSTMTT00000022007.1">
    <property type="protein sequence ID" value="ENSTMTP00000021256.1"/>
    <property type="gene ID" value="ENSTMTG00000006799.1"/>
</dbReference>
<keyword evidence="1" id="KW-0597">Phosphoprotein</keyword>
<dbReference type="InterPro" id="IPR046770">
    <property type="entry name" value="DOCKER_Lobe_B"/>
</dbReference>
<dbReference type="Pfam" id="PF20422">
    <property type="entry name" value="DHR-2_Lobe_B"/>
    <property type="match status" value="1"/>
</dbReference>
<protein>
    <submittedName>
        <fullName evidence="6">Dedicator of cytokinesis 8</fullName>
    </submittedName>
</protein>
<comment type="similarity">
    <text evidence="3">Belongs to the DOCK family.</text>
</comment>
<name>A0A674JHA9_9SAUR</name>
<dbReference type="SUPFAM" id="SSF48371">
    <property type="entry name" value="ARM repeat"/>
    <property type="match status" value="1"/>
</dbReference>
<proteinExistence type="inferred from homology"/>
<dbReference type="Gene3D" id="1.20.58.740">
    <property type="match status" value="1"/>
</dbReference>
<dbReference type="Gene3D" id="2.60.40.150">
    <property type="entry name" value="C2 domain"/>
    <property type="match status" value="1"/>
</dbReference>
<dbReference type="GO" id="GO:2000406">
    <property type="term" value="P:positive regulation of T cell migration"/>
    <property type="evidence" value="ECO:0007669"/>
    <property type="project" value="TreeGrafter"/>
</dbReference>
<dbReference type="GO" id="GO:0007264">
    <property type="term" value="P:small GTPase-mediated signal transduction"/>
    <property type="evidence" value="ECO:0007669"/>
    <property type="project" value="InterPro"/>
</dbReference>
<dbReference type="InterPro" id="IPR043162">
    <property type="entry name" value="DOCK_C_lobe_C"/>
</dbReference>
<keyword evidence="7" id="KW-1185">Reference proteome</keyword>
<accession>A0A674JHA9</accession>
<gene>
    <name evidence="6" type="primary">DOCK8</name>
</gene>
<dbReference type="PROSITE" id="PS51650">
    <property type="entry name" value="C2_DOCK"/>
    <property type="match status" value="1"/>
</dbReference>
<dbReference type="Proteomes" id="UP000472274">
    <property type="component" value="Unplaced"/>
</dbReference>
<evidence type="ECO:0000256" key="2">
    <source>
        <dbReference type="ARBA" id="ARBA00022658"/>
    </source>
</evidence>
<dbReference type="CDD" id="cd11701">
    <property type="entry name" value="DHR2_DOCK8"/>
    <property type="match status" value="1"/>
</dbReference>
<evidence type="ECO:0000259" key="4">
    <source>
        <dbReference type="PROSITE" id="PS51650"/>
    </source>
</evidence>
<dbReference type="CDD" id="cd08696">
    <property type="entry name" value="C2_Dock-C"/>
    <property type="match status" value="1"/>
</dbReference>
<dbReference type="Pfam" id="PF06920">
    <property type="entry name" value="DHR-2_Lobe_A"/>
    <property type="match status" value="1"/>
</dbReference>
<evidence type="ECO:0000256" key="1">
    <source>
        <dbReference type="ARBA" id="ARBA00022553"/>
    </source>
</evidence>